<feature type="region of interest" description="Disordered" evidence="1">
    <location>
        <begin position="470"/>
        <end position="582"/>
    </location>
</feature>
<reference evidence="2 3" key="1">
    <citation type="journal article" date="2023" name="bioRxiv">
        <title>High-quality genome assemblies of four members of thePodospora anserinaspecies complex.</title>
        <authorList>
            <person name="Ament-Velasquez S.L."/>
            <person name="Vogan A.A."/>
            <person name="Wallerman O."/>
            <person name="Hartmann F."/>
            <person name="Gautier V."/>
            <person name="Silar P."/>
            <person name="Giraud T."/>
            <person name="Johannesson H."/>
        </authorList>
    </citation>
    <scope>NUCLEOTIDE SEQUENCE [LARGE SCALE GENOMIC DNA]</scope>
    <source>
        <strain evidence="2 3">CBS 415.72m</strain>
    </source>
</reference>
<feature type="compositionally biased region" description="Low complexity" evidence="1">
    <location>
        <begin position="149"/>
        <end position="158"/>
    </location>
</feature>
<feature type="compositionally biased region" description="Low complexity" evidence="1">
    <location>
        <begin position="572"/>
        <end position="581"/>
    </location>
</feature>
<feature type="region of interest" description="Disordered" evidence="1">
    <location>
        <begin position="807"/>
        <end position="841"/>
    </location>
</feature>
<gene>
    <name evidence="2" type="ORF">QC762_309730</name>
</gene>
<protein>
    <recommendedName>
        <fullName evidence="4">Pathway-specific nitrogen regulator</fullName>
    </recommendedName>
</protein>
<evidence type="ECO:0000313" key="2">
    <source>
        <dbReference type="EMBL" id="KAK4656259.1"/>
    </source>
</evidence>
<feature type="compositionally biased region" description="Pro residues" evidence="1">
    <location>
        <begin position="558"/>
        <end position="568"/>
    </location>
</feature>
<evidence type="ECO:0000313" key="3">
    <source>
        <dbReference type="Proteomes" id="UP001323405"/>
    </source>
</evidence>
<feature type="compositionally biased region" description="Basic and acidic residues" evidence="1">
    <location>
        <begin position="108"/>
        <end position="121"/>
    </location>
</feature>
<feature type="region of interest" description="Disordered" evidence="1">
    <location>
        <begin position="604"/>
        <end position="627"/>
    </location>
</feature>
<accession>A0ABR0GKY3</accession>
<dbReference type="Proteomes" id="UP001323405">
    <property type="component" value="Unassembled WGS sequence"/>
</dbReference>
<keyword evidence="3" id="KW-1185">Reference proteome</keyword>
<feature type="compositionally biased region" description="Basic and acidic residues" evidence="1">
    <location>
        <begin position="540"/>
        <end position="555"/>
    </location>
</feature>
<feature type="region of interest" description="Disordered" evidence="1">
    <location>
        <begin position="1044"/>
        <end position="1067"/>
    </location>
</feature>
<feature type="region of interest" description="Disordered" evidence="1">
    <location>
        <begin position="1"/>
        <end position="216"/>
    </location>
</feature>
<evidence type="ECO:0008006" key="4">
    <source>
        <dbReference type="Google" id="ProtNLM"/>
    </source>
</evidence>
<dbReference type="EMBL" id="JAFFHA010000005">
    <property type="protein sequence ID" value="KAK4656259.1"/>
    <property type="molecule type" value="Genomic_DNA"/>
</dbReference>
<dbReference type="RefSeq" id="XP_062745234.1">
    <property type="nucleotide sequence ID" value="XM_062889270.1"/>
</dbReference>
<proteinExistence type="predicted"/>
<feature type="compositionally biased region" description="Basic and acidic residues" evidence="1">
    <location>
        <begin position="19"/>
        <end position="30"/>
    </location>
</feature>
<feature type="compositionally biased region" description="Low complexity" evidence="1">
    <location>
        <begin position="814"/>
        <end position="824"/>
    </location>
</feature>
<dbReference type="GeneID" id="87909177"/>
<sequence length="1067" mass="116273">MPQKLKEPPPLDFAIFVDPSDRDMADDDTRAAQVPLSTELEQDPEKRETVAPETKPRATTAEDIEGEESDATSTYSVRDSPNRRESTSSLLRQHLHSRTASEDTADNSSHHGDDVFSEHGSRSHSSVGSVDGGHDSDSKTPQGKDSQSRRQSCASSRTSESRNSDRIVSGVSTRSARSSIRTPSEVRALQTGSPTPSVFDGSSARPNKRHSGTPIMFPTVSRVGSPTVQVQYSPKGRTTPSRFKVRTEAPLVLLHVTLLPLRWVWGETLNGLDLVSGKTIDEGGLPYVASDEIKALRDSWRDLQDRLGDTVLERGILLPHPQNDFEVLEERLLEALELPFKRRARILECGHYLGPANVTAEDDEEGELEYLKSTEDNRHWCKECKTEIRYEKLGSSKIYRVKVYASNGLMKSGAWEACWREMERVDCEVELILTPAMQHELEKVAVFQLEQEEQRQRDLLLDAEAAAKSGLTPEAQADAQRSRPTSGLHGSRPSSGLHVEVQPSTPEPPMEPFDRVTSPEFLQPPSSSRPRAAQDGLDTSEERRRRDEERMREIYGDMPPPEPIPTPEPAAERAPFARPAPSVGEGYGSVPVSQALVAITPTSSLDQSSTLRDRHPDSYIAPPTPLSPSEVIRKRRAEYERRQAERAQKRQRELQNAGFIDLLTEAFRVALDNGNETVKDGWTYVKAGALVARDFFNDPKNVAIVVLVLLVVVIGLGNRQQDLAPATYKSEPRPENYAVEKVPEAKIEASVPEAAAGLASTEDGSMGLGGVVYGVASDPPVQAQSVVVEETPAVEVEGEVPSIEVAEEEEKVPVVETVEEGSVAAEEEEKEAENNVSEAPVAAVTEASAELVLASAAVNAVAQSAQDDVAVPLPAEPAAEKPESGVEVYGAAPKSDDETPTGAVADGERGVEVFGAEAPKPEAEEYGLEQVVAAGGKKADAPPQESGLEQVVVGKKPGGSEEYGGLEQVVIGKRHSTVIDFIPGPFVTQHKTVRVFETVTEIVRVSVVTKTQTVSRVVTAIPQTVEQTVYETETVKITVSLPVEGEEESKTTTTETKKATATRRRFW</sequence>
<comment type="caution">
    <text evidence="2">The sequence shown here is derived from an EMBL/GenBank/DDBJ whole genome shotgun (WGS) entry which is preliminary data.</text>
</comment>
<name>A0ABR0GKY3_9PEZI</name>
<organism evidence="2 3">
    <name type="scientific">Podospora pseudocomata</name>
    <dbReference type="NCBI Taxonomy" id="2093779"/>
    <lineage>
        <taxon>Eukaryota</taxon>
        <taxon>Fungi</taxon>
        <taxon>Dikarya</taxon>
        <taxon>Ascomycota</taxon>
        <taxon>Pezizomycotina</taxon>
        <taxon>Sordariomycetes</taxon>
        <taxon>Sordariomycetidae</taxon>
        <taxon>Sordariales</taxon>
        <taxon>Podosporaceae</taxon>
        <taxon>Podospora</taxon>
    </lineage>
</organism>
<feature type="compositionally biased region" description="Polar residues" evidence="1">
    <location>
        <begin position="170"/>
        <end position="182"/>
    </location>
</feature>
<evidence type="ECO:0000256" key="1">
    <source>
        <dbReference type="SAM" id="MobiDB-lite"/>
    </source>
</evidence>
<feature type="compositionally biased region" description="Basic and acidic residues" evidence="1">
    <location>
        <begin position="43"/>
        <end position="56"/>
    </location>
</feature>
<feature type="region of interest" description="Disordered" evidence="1">
    <location>
        <begin position="875"/>
        <end position="907"/>
    </location>
</feature>